<protein>
    <submittedName>
        <fullName evidence="2 3">Uncharacterized protein</fullName>
    </submittedName>
</protein>
<reference evidence="3" key="4">
    <citation type="submission" date="2025-05" db="UniProtKB">
        <authorList>
            <consortium name="EnsemblFungi"/>
        </authorList>
    </citation>
    <scope>IDENTIFICATION</scope>
    <source>
        <strain evidence="3">isolate 1-1 / race 1 (BBBD)</strain>
    </source>
</reference>
<dbReference type="EMBL" id="ADAS02000027">
    <property type="protein sequence ID" value="OAV95649.1"/>
    <property type="molecule type" value="Genomic_DNA"/>
</dbReference>
<evidence type="ECO:0000313" key="4">
    <source>
        <dbReference type="Proteomes" id="UP000005240"/>
    </source>
</evidence>
<feature type="compositionally biased region" description="Pro residues" evidence="1">
    <location>
        <begin position="317"/>
        <end position="328"/>
    </location>
</feature>
<proteinExistence type="predicted"/>
<feature type="compositionally biased region" description="Low complexity" evidence="1">
    <location>
        <begin position="216"/>
        <end position="226"/>
    </location>
</feature>
<accession>A0A0C4ETP0</accession>
<dbReference type="OrthoDB" id="3265918at2759"/>
<reference evidence="2" key="2">
    <citation type="submission" date="2016-05" db="EMBL/GenBank/DDBJ databases">
        <title>Comparative analysis highlights variable genome content of wheat rusts and divergence of the mating loci.</title>
        <authorList>
            <person name="Cuomo C.A."/>
            <person name="Bakkeren G."/>
            <person name="Szabo L."/>
            <person name="Khalil H."/>
            <person name="Joly D."/>
            <person name="Goldberg J."/>
            <person name="Young S."/>
            <person name="Zeng Q."/>
            <person name="Fellers J."/>
        </authorList>
    </citation>
    <scope>NUCLEOTIDE SEQUENCE [LARGE SCALE GENOMIC DNA]</scope>
    <source>
        <strain evidence="2">1-1 BBBD Race 1</strain>
    </source>
</reference>
<reference evidence="2" key="1">
    <citation type="submission" date="2009-11" db="EMBL/GenBank/DDBJ databases">
        <authorList>
            <consortium name="The Broad Institute Genome Sequencing Platform"/>
            <person name="Ward D."/>
            <person name="Feldgarden M."/>
            <person name="Earl A."/>
            <person name="Young S.K."/>
            <person name="Zeng Q."/>
            <person name="Koehrsen M."/>
            <person name="Alvarado L."/>
            <person name="Berlin A."/>
            <person name="Bochicchio J."/>
            <person name="Borenstein D."/>
            <person name="Chapman S.B."/>
            <person name="Chen Z."/>
            <person name="Engels R."/>
            <person name="Freedman E."/>
            <person name="Gellesch M."/>
            <person name="Goldberg J."/>
            <person name="Griggs A."/>
            <person name="Gujja S."/>
            <person name="Heilman E."/>
            <person name="Heiman D."/>
            <person name="Hepburn T."/>
            <person name="Howarth C."/>
            <person name="Jen D."/>
            <person name="Larson L."/>
            <person name="Lewis B."/>
            <person name="Mehta T."/>
            <person name="Park D."/>
            <person name="Pearson M."/>
            <person name="Roberts A."/>
            <person name="Saif S."/>
            <person name="Shea T."/>
            <person name="Shenoy N."/>
            <person name="Sisk P."/>
            <person name="Stolte C."/>
            <person name="Sykes S."/>
            <person name="Thomson T."/>
            <person name="Walk T."/>
            <person name="White J."/>
            <person name="Yandava C."/>
            <person name="Izard J."/>
            <person name="Baranova O.V."/>
            <person name="Blanton J.M."/>
            <person name="Tanner A.C."/>
            <person name="Dewhirst F.E."/>
            <person name="Haas B."/>
            <person name="Nusbaum C."/>
            <person name="Birren B."/>
        </authorList>
    </citation>
    <scope>NUCLEOTIDE SEQUENCE [LARGE SCALE GENOMIC DNA]</scope>
    <source>
        <strain evidence="2">1-1 BBBD Race 1</strain>
    </source>
</reference>
<evidence type="ECO:0000313" key="2">
    <source>
        <dbReference type="EMBL" id="OAV95649.1"/>
    </source>
</evidence>
<dbReference type="VEuPathDB" id="FungiDB:PTTG_04169"/>
<dbReference type="EnsemblFungi" id="PTTG_04169-t43_1">
    <property type="protein sequence ID" value="PTTG_04169-t43_1-p1"/>
    <property type="gene ID" value="PTTG_04169"/>
</dbReference>
<reference evidence="3 4" key="3">
    <citation type="journal article" date="2017" name="G3 (Bethesda)">
        <title>Comparative analysis highlights variable genome content of wheat rusts and divergence of the mating loci.</title>
        <authorList>
            <person name="Cuomo C.A."/>
            <person name="Bakkeren G."/>
            <person name="Khalil H.B."/>
            <person name="Panwar V."/>
            <person name="Joly D."/>
            <person name="Linning R."/>
            <person name="Sakthikumar S."/>
            <person name="Song X."/>
            <person name="Adiconis X."/>
            <person name="Fan L."/>
            <person name="Goldberg J.M."/>
            <person name="Levin J.Z."/>
            <person name="Young S."/>
            <person name="Zeng Q."/>
            <person name="Anikster Y."/>
            <person name="Bruce M."/>
            <person name="Wang M."/>
            <person name="Yin C."/>
            <person name="McCallum B."/>
            <person name="Szabo L.J."/>
            <person name="Hulbert S."/>
            <person name="Chen X."/>
            <person name="Fellers J.P."/>
        </authorList>
    </citation>
    <scope>NUCLEOTIDE SEQUENCE</scope>
    <source>
        <strain evidence="4">Isolate 1-1 / race 1 (BBBD)</strain>
        <strain evidence="3">isolate 1-1 / race 1 (BBBD)</strain>
    </source>
</reference>
<feature type="compositionally biased region" description="Pro residues" evidence="1">
    <location>
        <begin position="375"/>
        <end position="384"/>
    </location>
</feature>
<dbReference type="STRING" id="630390.A0A0C4ETP0"/>
<name>A0A0C4ETP0_PUCT1</name>
<feature type="compositionally biased region" description="Basic and acidic residues" evidence="1">
    <location>
        <begin position="340"/>
        <end position="361"/>
    </location>
</feature>
<evidence type="ECO:0000313" key="3">
    <source>
        <dbReference type="EnsemblFungi" id="PTTG_04169-t43_1-p1"/>
    </source>
</evidence>
<feature type="region of interest" description="Disordered" evidence="1">
    <location>
        <begin position="216"/>
        <end position="251"/>
    </location>
</feature>
<feature type="region of interest" description="Disordered" evidence="1">
    <location>
        <begin position="299"/>
        <end position="390"/>
    </location>
</feature>
<feature type="compositionally biased region" description="Basic and acidic residues" evidence="1">
    <location>
        <begin position="230"/>
        <end position="249"/>
    </location>
</feature>
<evidence type="ECO:0000256" key="1">
    <source>
        <dbReference type="SAM" id="MobiDB-lite"/>
    </source>
</evidence>
<keyword evidence="4" id="KW-1185">Reference proteome</keyword>
<gene>
    <name evidence="2" type="ORF">PTTG_04169</name>
</gene>
<dbReference type="Proteomes" id="UP000005240">
    <property type="component" value="Unassembled WGS sequence"/>
</dbReference>
<organism evidence="2">
    <name type="scientific">Puccinia triticina (isolate 1-1 / race 1 (BBBD))</name>
    <name type="common">Brown leaf rust fungus</name>
    <dbReference type="NCBI Taxonomy" id="630390"/>
    <lineage>
        <taxon>Eukaryota</taxon>
        <taxon>Fungi</taxon>
        <taxon>Dikarya</taxon>
        <taxon>Basidiomycota</taxon>
        <taxon>Pucciniomycotina</taxon>
        <taxon>Pucciniomycetes</taxon>
        <taxon>Pucciniales</taxon>
        <taxon>Pucciniaceae</taxon>
        <taxon>Puccinia</taxon>
    </lineage>
</organism>
<sequence>MKLSKVPKNCVVGGASDRGTQLAASAGLILTGTSRPPTMFRPSSPRAYSAIRKPKHQFVHRPARPSPASPALEFLPPAKFTLSIVSLSYNRPNVHGLLSPSFPASRSIRHTDTTGLFLLTAIPSRFVNLAQPIPSHIQTLSSCFSKEDQERWLKRRAAKREARAKSARPVCQLRLTFSLRIKELHKSSVVRKTLRKRWIAALKLIVQYGAYLPEHPSSSSPSLTPSGGQEEPRASRSDQQEEHQEEGLVRLDPSQAGFDKWLDPNHHYIVHPTLAINTASLPLLISAIRTALSAIQRAISNNSPPPPLRTPHHLRRPTPPQTEPPSRPTTPSQTEPPHLQQDRRPTIRQRDHISYTKDHPPRLFNLFKPAVQQPFSPPRRLPIPPHKKCP</sequence>
<dbReference type="AlphaFoldDB" id="A0A0C4ETP0"/>